<name>A0ABW7Y7V1_STRCE</name>
<feature type="transmembrane region" description="Helical" evidence="1">
    <location>
        <begin position="230"/>
        <end position="251"/>
    </location>
</feature>
<organism evidence="2 3">
    <name type="scientific">Streptomyces cellulosae</name>
    <dbReference type="NCBI Taxonomy" id="1968"/>
    <lineage>
        <taxon>Bacteria</taxon>
        <taxon>Bacillati</taxon>
        <taxon>Actinomycetota</taxon>
        <taxon>Actinomycetes</taxon>
        <taxon>Kitasatosporales</taxon>
        <taxon>Streptomycetaceae</taxon>
        <taxon>Streptomyces</taxon>
    </lineage>
</organism>
<keyword evidence="3" id="KW-1185">Reference proteome</keyword>
<feature type="transmembrane region" description="Helical" evidence="1">
    <location>
        <begin position="108"/>
        <end position="128"/>
    </location>
</feature>
<dbReference type="Proteomes" id="UP001612415">
    <property type="component" value="Unassembled WGS sequence"/>
</dbReference>
<reference evidence="2 3" key="1">
    <citation type="submission" date="2024-10" db="EMBL/GenBank/DDBJ databases">
        <title>The Natural Products Discovery Center: Release of the First 8490 Sequenced Strains for Exploring Actinobacteria Biosynthetic Diversity.</title>
        <authorList>
            <person name="Kalkreuter E."/>
            <person name="Kautsar S.A."/>
            <person name="Yang D."/>
            <person name="Bader C.D."/>
            <person name="Teijaro C.N."/>
            <person name="Fluegel L."/>
            <person name="Davis C.M."/>
            <person name="Simpson J.R."/>
            <person name="Lauterbach L."/>
            <person name="Steele A.D."/>
            <person name="Gui C."/>
            <person name="Meng S."/>
            <person name="Li G."/>
            <person name="Viehrig K."/>
            <person name="Ye F."/>
            <person name="Su P."/>
            <person name="Kiefer A.F."/>
            <person name="Nichols A."/>
            <person name="Cepeda A.J."/>
            <person name="Yan W."/>
            <person name="Fan B."/>
            <person name="Jiang Y."/>
            <person name="Adhikari A."/>
            <person name="Zheng C.-J."/>
            <person name="Schuster L."/>
            <person name="Cowan T.M."/>
            <person name="Smanski M.J."/>
            <person name="Chevrette M.G."/>
            <person name="De Carvalho L.P.S."/>
            <person name="Shen B."/>
        </authorList>
    </citation>
    <scope>NUCLEOTIDE SEQUENCE [LARGE SCALE GENOMIC DNA]</scope>
    <source>
        <strain evidence="2 3">NPDC051599</strain>
    </source>
</reference>
<keyword evidence="1" id="KW-1133">Transmembrane helix</keyword>
<dbReference type="InterPro" id="IPR049713">
    <property type="entry name" value="Pr6Pr-like"/>
</dbReference>
<feature type="transmembrane region" description="Helical" evidence="1">
    <location>
        <begin position="76"/>
        <end position="96"/>
    </location>
</feature>
<sequence>MTAQTPPIPPTPPIPRDLPDLPALPRMPLLLPSRVPATAVVTPVRRPLAAAYRLLVALAAAAGVALDLLLGSPAQVLSHFTIQSSIFLTVVMIFSARRTWNAGRPLPSALTGAALLYVTIAGLVYHLLLANEASPFAMAGSLTTGTAAPTGWHALSNQLLHTAVPLAALLDWLLLAPSGRLHLRQAAPWLLYPLAYLAFSLIRGELLQPGTPARYLYPFLDAGLHGYKSVLGNALLLGLAFYALALLLATLDHVRPNPLRHHTKTGFRLQPPVG</sequence>
<gene>
    <name evidence="2" type="ORF">ACIA8P_27945</name>
</gene>
<comment type="caution">
    <text evidence="2">The sequence shown here is derived from an EMBL/GenBank/DDBJ whole genome shotgun (WGS) entry which is preliminary data.</text>
</comment>
<dbReference type="NCBIfam" id="NF038065">
    <property type="entry name" value="Pr6Pr"/>
    <property type="match status" value="1"/>
</dbReference>
<keyword evidence="1" id="KW-0472">Membrane</keyword>
<accession>A0ABW7Y7V1</accession>
<proteinExistence type="predicted"/>
<evidence type="ECO:0000313" key="3">
    <source>
        <dbReference type="Proteomes" id="UP001612415"/>
    </source>
</evidence>
<dbReference type="EMBL" id="JBITDC010000011">
    <property type="protein sequence ID" value="MFI5678449.1"/>
    <property type="molecule type" value="Genomic_DNA"/>
</dbReference>
<protein>
    <submittedName>
        <fullName evidence="2">Pr6Pr family membrane protein</fullName>
    </submittedName>
</protein>
<feature type="transmembrane region" description="Helical" evidence="1">
    <location>
        <begin position="50"/>
        <end position="70"/>
    </location>
</feature>
<evidence type="ECO:0000256" key="1">
    <source>
        <dbReference type="SAM" id="Phobius"/>
    </source>
</evidence>
<dbReference type="RefSeq" id="WP_398659005.1">
    <property type="nucleotide sequence ID" value="NZ_JBITDC010000011.1"/>
</dbReference>
<evidence type="ECO:0000313" key="2">
    <source>
        <dbReference type="EMBL" id="MFI5678449.1"/>
    </source>
</evidence>
<keyword evidence="1" id="KW-0812">Transmembrane</keyword>